<evidence type="ECO:0000256" key="2">
    <source>
        <dbReference type="ARBA" id="ARBA00009749"/>
    </source>
</evidence>
<evidence type="ECO:0000256" key="4">
    <source>
        <dbReference type="ARBA" id="ARBA00022692"/>
    </source>
</evidence>
<keyword evidence="8" id="KW-0129">CBS domain</keyword>
<feature type="transmembrane region" description="Helical" evidence="9">
    <location>
        <begin position="430"/>
        <end position="453"/>
    </location>
</feature>
<dbReference type="GO" id="GO:0046872">
    <property type="term" value="F:metal ion binding"/>
    <property type="evidence" value="ECO:0007669"/>
    <property type="project" value="UniProtKB-KW"/>
</dbReference>
<keyword evidence="7 9" id="KW-0472">Membrane</keyword>
<evidence type="ECO:0000313" key="12">
    <source>
        <dbReference type="Proteomes" id="UP000561011"/>
    </source>
</evidence>
<accession>A0A853ENL7</accession>
<gene>
    <name evidence="11" type="primary">mgtE</name>
    <name evidence="11" type="ORF">HZZ10_01505</name>
</gene>
<dbReference type="SMART" id="SM00924">
    <property type="entry name" value="MgtE_N"/>
    <property type="match status" value="1"/>
</dbReference>
<evidence type="ECO:0000256" key="1">
    <source>
        <dbReference type="ARBA" id="ARBA00004141"/>
    </source>
</evidence>
<evidence type="ECO:0000256" key="9">
    <source>
        <dbReference type="RuleBase" id="RU362011"/>
    </source>
</evidence>
<dbReference type="RefSeq" id="WP_179912140.1">
    <property type="nucleotide sequence ID" value="NZ_JACBYE010000002.1"/>
</dbReference>
<feature type="transmembrane region" description="Helical" evidence="9">
    <location>
        <begin position="365"/>
        <end position="385"/>
    </location>
</feature>
<dbReference type="Pfam" id="PF03448">
    <property type="entry name" value="MgtE_N"/>
    <property type="match status" value="1"/>
</dbReference>
<organism evidence="11 12">
    <name type="scientific">Sanguibacter inulinus</name>
    <dbReference type="NCBI Taxonomy" id="60922"/>
    <lineage>
        <taxon>Bacteria</taxon>
        <taxon>Bacillati</taxon>
        <taxon>Actinomycetota</taxon>
        <taxon>Actinomycetes</taxon>
        <taxon>Micrococcales</taxon>
        <taxon>Sanguibacteraceae</taxon>
        <taxon>Sanguibacter</taxon>
    </lineage>
</organism>
<dbReference type="PANTHER" id="PTHR41394:SF8">
    <property type="entry name" value="MAGNESIUM TRANSPORTER MGTE"/>
    <property type="match status" value="1"/>
</dbReference>
<evidence type="ECO:0000313" key="11">
    <source>
        <dbReference type="EMBL" id="NYS92215.1"/>
    </source>
</evidence>
<evidence type="ECO:0000256" key="7">
    <source>
        <dbReference type="ARBA" id="ARBA00023136"/>
    </source>
</evidence>
<feature type="domain" description="CBS" evidence="10">
    <location>
        <begin position="208"/>
        <end position="263"/>
    </location>
</feature>
<keyword evidence="4 9" id="KW-0812">Transmembrane</keyword>
<dbReference type="InterPro" id="IPR006667">
    <property type="entry name" value="SLC41_membr_dom"/>
</dbReference>
<keyword evidence="9" id="KW-1003">Cell membrane</keyword>
<dbReference type="Gene3D" id="1.10.357.20">
    <property type="entry name" value="SLC41 divalent cation transporters, integral membrane domain"/>
    <property type="match status" value="1"/>
</dbReference>
<dbReference type="InterPro" id="IPR006668">
    <property type="entry name" value="Mg_transptr_MgtE_intracell_dom"/>
</dbReference>
<feature type="domain" description="CBS" evidence="10">
    <location>
        <begin position="142"/>
        <end position="207"/>
    </location>
</feature>
<comment type="subcellular location">
    <subcellularLocation>
        <location evidence="9">Cell membrane</location>
        <topology evidence="9">Multi-pass membrane protein</topology>
    </subcellularLocation>
    <subcellularLocation>
        <location evidence="1">Membrane</location>
        <topology evidence="1">Multi-pass membrane protein</topology>
    </subcellularLocation>
</comment>
<comment type="caution">
    <text evidence="11">The sequence shown here is derived from an EMBL/GenBank/DDBJ whole genome shotgun (WGS) entry which is preliminary data.</text>
</comment>
<evidence type="ECO:0000256" key="3">
    <source>
        <dbReference type="ARBA" id="ARBA00022448"/>
    </source>
</evidence>
<dbReference type="InterPro" id="IPR046342">
    <property type="entry name" value="CBS_dom_sf"/>
</dbReference>
<dbReference type="Proteomes" id="UP000561011">
    <property type="component" value="Unassembled WGS sequence"/>
</dbReference>
<protein>
    <recommendedName>
        <fullName evidence="9">Magnesium transporter MgtE</fullName>
    </recommendedName>
</protein>
<feature type="transmembrane region" description="Helical" evidence="9">
    <location>
        <begin position="320"/>
        <end position="344"/>
    </location>
</feature>
<dbReference type="CDD" id="cd04606">
    <property type="entry name" value="CBS_pair_Mg_transporter"/>
    <property type="match status" value="1"/>
</dbReference>
<dbReference type="InterPro" id="IPR006669">
    <property type="entry name" value="MgtE_transporter"/>
</dbReference>
<dbReference type="Gene3D" id="1.25.60.10">
    <property type="entry name" value="MgtE N-terminal domain-like"/>
    <property type="match status" value="1"/>
</dbReference>
<dbReference type="EMBL" id="JACBYE010000002">
    <property type="protein sequence ID" value="NYS92215.1"/>
    <property type="molecule type" value="Genomic_DNA"/>
</dbReference>
<keyword evidence="5 9" id="KW-0460">Magnesium</keyword>
<dbReference type="NCBIfam" id="TIGR00400">
    <property type="entry name" value="mgtE"/>
    <property type="match status" value="1"/>
</dbReference>
<comment type="function">
    <text evidence="9">Acts as a magnesium transporter.</text>
</comment>
<evidence type="ECO:0000259" key="10">
    <source>
        <dbReference type="PROSITE" id="PS51371"/>
    </source>
</evidence>
<dbReference type="GO" id="GO:0005886">
    <property type="term" value="C:plasma membrane"/>
    <property type="evidence" value="ECO:0007669"/>
    <property type="project" value="UniProtKB-SubCell"/>
</dbReference>
<dbReference type="SUPFAM" id="SSF161093">
    <property type="entry name" value="MgtE membrane domain-like"/>
    <property type="match status" value="1"/>
</dbReference>
<evidence type="ECO:0000256" key="8">
    <source>
        <dbReference type="PROSITE-ProRule" id="PRU00703"/>
    </source>
</evidence>
<evidence type="ECO:0000256" key="6">
    <source>
        <dbReference type="ARBA" id="ARBA00022989"/>
    </source>
</evidence>
<keyword evidence="12" id="KW-1185">Reference proteome</keyword>
<dbReference type="InterPro" id="IPR000644">
    <property type="entry name" value="CBS_dom"/>
</dbReference>
<reference evidence="11 12" key="1">
    <citation type="submission" date="2020-07" db="EMBL/GenBank/DDBJ databases">
        <title>MOT database genomes.</title>
        <authorList>
            <person name="Joseph S."/>
            <person name="Aduse-Opoku J."/>
            <person name="Hashim A."/>
            <person name="Wade W."/>
            <person name="Curtis M."/>
        </authorList>
    </citation>
    <scope>NUCLEOTIDE SEQUENCE [LARGE SCALE GENOMIC DNA]</scope>
    <source>
        <strain evidence="11 12">DSM 100099</strain>
    </source>
</reference>
<name>A0A853ENL7_9MICO</name>
<dbReference type="AlphaFoldDB" id="A0A853ENL7"/>
<dbReference type="InterPro" id="IPR036739">
    <property type="entry name" value="SLC41_membr_dom_sf"/>
</dbReference>
<comment type="subunit">
    <text evidence="9">Homodimer.</text>
</comment>
<dbReference type="PROSITE" id="PS51371">
    <property type="entry name" value="CBS"/>
    <property type="match status" value="2"/>
</dbReference>
<comment type="similarity">
    <text evidence="2 9">Belongs to the SLC41A transporter family.</text>
</comment>
<proteinExistence type="inferred from homology"/>
<keyword evidence="9" id="KW-0479">Metal-binding</keyword>
<dbReference type="Pfam" id="PF01769">
    <property type="entry name" value="MgtE"/>
    <property type="match status" value="1"/>
</dbReference>
<keyword evidence="3 9" id="KW-0813">Transport</keyword>
<dbReference type="SUPFAM" id="SSF54631">
    <property type="entry name" value="CBS-domain pair"/>
    <property type="match status" value="1"/>
</dbReference>
<dbReference type="InterPro" id="IPR038076">
    <property type="entry name" value="MgtE_N_sf"/>
</dbReference>
<dbReference type="SUPFAM" id="SSF158791">
    <property type="entry name" value="MgtE N-terminal domain-like"/>
    <property type="match status" value="1"/>
</dbReference>
<feature type="transmembrane region" description="Helical" evidence="9">
    <location>
        <begin position="397"/>
        <end position="418"/>
    </location>
</feature>
<dbReference type="PANTHER" id="PTHR41394">
    <property type="entry name" value="MAGNESIUM TRANSPORTER MGTE"/>
    <property type="match status" value="1"/>
</dbReference>
<dbReference type="Gene3D" id="3.10.580.10">
    <property type="entry name" value="CBS-domain"/>
    <property type="match status" value="1"/>
</dbReference>
<evidence type="ECO:0000256" key="5">
    <source>
        <dbReference type="ARBA" id="ARBA00022842"/>
    </source>
</evidence>
<keyword evidence="6 9" id="KW-1133">Transmembrane helix</keyword>
<dbReference type="Pfam" id="PF00571">
    <property type="entry name" value="CBS"/>
    <property type="match status" value="2"/>
</dbReference>
<dbReference type="SMART" id="SM00116">
    <property type="entry name" value="CBS"/>
    <property type="match status" value="2"/>
</dbReference>
<sequence>MRQNTTPTPRTTTDLRDVLVASTDAAVQTWLRDVAGSWDRTEQVDDLTDAEVRRLVALLTPETSRELFDSIDTSSVVTVLSVLSPAVGAGLLDSLDHDRSAEILRRLPADERRDVLDRTGAVRSATLRGLLAWPDDSAGSRMDPTVVSVTQTMTVAEAVETIRDQARTATLDNDEVLVTALPDHRLVGVVSYLDLVLAEPGVVIGDLMDTDVVSVGALADQEVAARLLTEHDLSGIPVVHEGELVGVISVEDVVDILDQEMTEDAERQGGSSPLEVPYLRASPLRLFRKRITWLLMLFLAAMYTGTVMEHFESELEGVVALMFFVPLLIGTGGNTGTQITTTLIRAMAMGQVRMRDMFRVVRKEMATGVLIAATVASVAWVRALVQGVGTDVALTVSLSVVAIVLWTSLVASVLPLVIKKVGIDPAVVSGPLITTVIDGTGLIIYFSIARVVIDQLG</sequence>
<dbReference type="GO" id="GO:0015095">
    <property type="term" value="F:magnesium ion transmembrane transporter activity"/>
    <property type="evidence" value="ECO:0007669"/>
    <property type="project" value="UniProtKB-UniRule"/>
</dbReference>
<feature type="transmembrane region" description="Helical" evidence="9">
    <location>
        <begin position="291"/>
        <end position="308"/>
    </location>
</feature>